<reference evidence="3 4" key="1">
    <citation type="journal article" date="2018" name="Nat. Ecol. Evol.">
        <title>Shark genomes provide insights into elasmobranch evolution and the origin of vertebrates.</title>
        <authorList>
            <person name="Hara Y"/>
            <person name="Yamaguchi K"/>
            <person name="Onimaru K"/>
            <person name="Kadota M"/>
            <person name="Koyanagi M"/>
            <person name="Keeley SD"/>
            <person name="Tatsumi K"/>
            <person name="Tanaka K"/>
            <person name="Motone F"/>
            <person name="Kageyama Y"/>
            <person name="Nozu R"/>
            <person name="Adachi N"/>
            <person name="Nishimura O"/>
            <person name="Nakagawa R"/>
            <person name="Tanegashima C"/>
            <person name="Kiyatake I"/>
            <person name="Matsumoto R"/>
            <person name="Murakumo K"/>
            <person name="Nishida K"/>
            <person name="Terakita A"/>
            <person name="Kuratani S"/>
            <person name="Sato K"/>
            <person name="Hyodo S Kuraku.S."/>
        </authorList>
    </citation>
    <scope>NUCLEOTIDE SEQUENCE [LARGE SCALE GENOMIC DNA]</scope>
</reference>
<organism evidence="3 4">
    <name type="scientific">Chiloscyllium punctatum</name>
    <name type="common">Brownbanded bambooshark</name>
    <name type="synonym">Hemiscyllium punctatum</name>
    <dbReference type="NCBI Taxonomy" id="137246"/>
    <lineage>
        <taxon>Eukaryota</taxon>
        <taxon>Metazoa</taxon>
        <taxon>Chordata</taxon>
        <taxon>Craniata</taxon>
        <taxon>Vertebrata</taxon>
        <taxon>Chondrichthyes</taxon>
        <taxon>Elasmobranchii</taxon>
        <taxon>Galeomorphii</taxon>
        <taxon>Galeoidea</taxon>
        <taxon>Orectolobiformes</taxon>
        <taxon>Hemiscylliidae</taxon>
        <taxon>Chiloscyllium</taxon>
    </lineage>
</organism>
<evidence type="ECO:0000313" key="3">
    <source>
        <dbReference type="EMBL" id="GCC25205.1"/>
    </source>
</evidence>
<keyword evidence="2" id="KW-1133">Transmembrane helix</keyword>
<dbReference type="InterPro" id="IPR037694">
    <property type="entry name" value="MTNAP1"/>
</dbReference>
<proteinExistence type="predicted"/>
<name>A0A401S489_CHIPU</name>
<dbReference type="OrthoDB" id="8921675at2759"/>
<evidence type="ECO:0000256" key="2">
    <source>
        <dbReference type="SAM" id="Phobius"/>
    </source>
</evidence>
<keyword evidence="4" id="KW-1185">Reference proteome</keyword>
<keyword evidence="2" id="KW-0472">Membrane</keyword>
<keyword evidence="2" id="KW-0812">Transmembrane</keyword>
<dbReference type="AlphaFoldDB" id="A0A401S489"/>
<evidence type="ECO:0000313" key="4">
    <source>
        <dbReference type="Proteomes" id="UP000287033"/>
    </source>
</evidence>
<comment type="caution">
    <text evidence="3">The sequence shown here is derived from an EMBL/GenBank/DDBJ whole genome shotgun (WGS) entry which is preliminary data.</text>
</comment>
<dbReference type="OMA" id="TSVWHHI"/>
<dbReference type="Proteomes" id="UP000287033">
    <property type="component" value="Unassembled WGS sequence"/>
</dbReference>
<protein>
    <submittedName>
        <fullName evidence="3">Uncharacterized protein</fullName>
    </submittedName>
</protein>
<sequence length="540" mass="61168">MEHISPGMQVCPFCGKAFKRLKTHLPHCKVARIVNSKSNSKETEIPIAIPQQKLNCKSVNSPASSNKKMKVKANSAKTLTQKEEAASPKNSNHSIGLGNELCTPVQSVWNKDINDPQSGQEDLMNRREQIRKKCQQSVRQTTKGQSKWAKKETVLKSKSNEHFLTLDEDKVDAKLKGAARAKVKSSQKIINDNSLKKKQENSSLTIPLNEKGCTDLVSKSIFCPKGKSVLNLEQIYTRPEFEKETTLLDLKAYEIVPQLSCAIKSNSLHFISQENADSQDGIRCQASQNEITERMGSNISVSERTPVSNIKTSVWHHIENNLCKARTSVKQDFMLKVNANEIKGGYRADVLETSNCNSSANNHIYSGIMTSEQVKDLNKGNPSIDLVAVTAIEPSDWNTTGAIQSEYVHLSQRKNDWKEDMFLSTSCRRTGRLDERIKELHPSLCTKTGIGMEWFPELYPGYHSIGLRMLPEQTKQFETPIRLSATWRENIKGYSKYCNKYMNPRRRGAGVVITLFLGCALFSYIWNYDLIKHDYRRKYH</sequence>
<feature type="compositionally biased region" description="Polar residues" evidence="1">
    <location>
        <begin position="56"/>
        <end position="66"/>
    </location>
</feature>
<dbReference type="STRING" id="137246.A0A401S489"/>
<dbReference type="PANTHER" id="PTHR16270:SF5">
    <property type="entry name" value="HYPOTHETICAL LOC287798"/>
    <property type="match status" value="1"/>
</dbReference>
<dbReference type="PANTHER" id="PTHR16270">
    <property type="entry name" value="HYPOTHETICAL LOC287798"/>
    <property type="match status" value="1"/>
</dbReference>
<gene>
    <name evidence="3" type="ORF">chiPu_0003613</name>
</gene>
<evidence type="ECO:0000256" key="1">
    <source>
        <dbReference type="SAM" id="MobiDB-lite"/>
    </source>
</evidence>
<feature type="region of interest" description="Disordered" evidence="1">
    <location>
        <begin position="56"/>
        <end position="96"/>
    </location>
</feature>
<accession>A0A401S489</accession>
<feature type="transmembrane region" description="Helical" evidence="2">
    <location>
        <begin position="508"/>
        <end position="528"/>
    </location>
</feature>
<dbReference type="EMBL" id="BEZZ01000080">
    <property type="protein sequence ID" value="GCC25205.1"/>
    <property type="molecule type" value="Genomic_DNA"/>
</dbReference>